<name>A0A0V0QNR1_PSEPJ</name>
<comment type="subcellular location">
    <subcellularLocation>
        <location evidence="1">Chromosome</location>
        <location evidence="1">Centromere</location>
    </subcellularLocation>
</comment>
<feature type="coiled-coil region" evidence="9">
    <location>
        <begin position="291"/>
        <end position="385"/>
    </location>
</feature>
<feature type="coiled-coil region" evidence="9">
    <location>
        <begin position="133"/>
        <end position="237"/>
    </location>
</feature>
<dbReference type="InParanoid" id="A0A0V0QNR1"/>
<dbReference type="OrthoDB" id="8194677at2759"/>
<evidence type="ECO:0000256" key="4">
    <source>
        <dbReference type="ARBA" id="ARBA00022618"/>
    </source>
</evidence>
<dbReference type="GO" id="GO:0051301">
    <property type="term" value="P:cell division"/>
    <property type="evidence" value="ECO:0007669"/>
    <property type="project" value="UniProtKB-KW"/>
</dbReference>
<evidence type="ECO:0000256" key="3">
    <source>
        <dbReference type="ARBA" id="ARBA00022454"/>
    </source>
</evidence>
<comment type="caution">
    <text evidence="11">The sequence shown here is derived from an EMBL/GenBank/DDBJ whole genome shotgun (WGS) entry which is preliminary data.</text>
</comment>
<comment type="similarity">
    <text evidence="2">Belongs to the NUF2 family.</text>
</comment>
<evidence type="ECO:0000256" key="7">
    <source>
        <dbReference type="ARBA" id="ARBA00023306"/>
    </source>
</evidence>
<keyword evidence="8" id="KW-0137">Centromere</keyword>
<evidence type="ECO:0000256" key="1">
    <source>
        <dbReference type="ARBA" id="ARBA00004584"/>
    </source>
</evidence>
<dbReference type="EMBL" id="LDAU01000123">
    <property type="protein sequence ID" value="KRX03906.1"/>
    <property type="molecule type" value="Genomic_DNA"/>
</dbReference>
<evidence type="ECO:0000256" key="6">
    <source>
        <dbReference type="ARBA" id="ARBA00023054"/>
    </source>
</evidence>
<evidence type="ECO:0000256" key="5">
    <source>
        <dbReference type="ARBA" id="ARBA00022776"/>
    </source>
</evidence>
<gene>
    <name evidence="11" type="ORF">PPERSA_12111</name>
</gene>
<dbReference type="AlphaFoldDB" id="A0A0V0QNR1"/>
<dbReference type="OMA" id="QAIDYEN"/>
<evidence type="ECO:0000259" key="10">
    <source>
        <dbReference type="Pfam" id="PF03800"/>
    </source>
</evidence>
<organism evidence="11 12">
    <name type="scientific">Pseudocohnilembus persalinus</name>
    <name type="common">Ciliate</name>
    <dbReference type="NCBI Taxonomy" id="266149"/>
    <lineage>
        <taxon>Eukaryota</taxon>
        <taxon>Sar</taxon>
        <taxon>Alveolata</taxon>
        <taxon>Ciliophora</taxon>
        <taxon>Intramacronucleata</taxon>
        <taxon>Oligohymenophorea</taxon>
        <taxon>Scuticociliatia</taxon>
        <taxon>Philasterida</taxon>
        <taxon>Pseudocohnilembidae</taxon>
        <taxon>Pseudocohnilembus</taxon>
    </lineage>
</organism>
<dbReference type="InterPro" id="IPR038275">
    <property type="entry name" value="Nuf2_N_sf"/>
</dbReference>
<feature type="domain" description="Kinetochore protein Nuf2 N-terminal" evidence="10">
    <location>
        <begin position="2"/>
        <end position="127"/>
    </location>
</feature>
<keyword evidence="12" id="KW-1185">Reference proteome</keyword>
<evidence type="ECO:0000256" key="2">
    <source>
        <dbReference type="ARBA" id="ARBA00005498"/>
    </source>
</evidence>
<evidence type="ECO:0000313" key="11">
    <source>
        <dbReference type="EMBL" id="KRX03906.1"/>
    </source>
</evidence>
<keyword evidence="7" id="KW-0131">Cell cycle</keyword>
<protein>
    <recommendedName>
        <fullName evidence="10">Kinetochore protein Nuf2 N-terminal domain-containing protein</fullName>
    </recommendedName>
</protein>
<keyword evidence="4" id="KW-0132">Cell division</keyword>
<evidence type="ECO:0000256" key="8">
    <source>
        <dbReference type="ARBA" id="ARBA00023328"/>
    </source>
</evidence>
<sequence length="473" mass="57022">MLSQTEIAYNLKKFGINLPHDKFLQNPDQETMDKIYMQIIQQIFKVQNDDFHQICYNGLEYIQGEMEEHGSYKVNIFNSIKKLMDVAGVQDFNLFDIVYPDQKKTQKILSQLVKFMQVEEFERQFFNGQILKIQDKESLIQKLKENAEEIQENYNNFLKQKEIEKPEFDKLTQEIQREELLEQELKNKIRDLQSKLDSSIQEKNKQEKENSQELNQIAQLEKDIQNLRDKIVQSPQKLQEKYRILEEDLNNQENIQYNLEGQIQNLDKKLAQSELYFNSFQTNILNPFQKLTEQIDNKKQCENHLQELDETNKQLEDSYSQLLDEIDQLNKEIFSLKEKIEEINNQNKDKTCNQEEKLKELLNEQKQVEQKAKLLDDDIQEIKQIIHYTKEKKQEKENYMEIQYNQHDQFMDYMIEKIEEYNNFINQTIKQIAQRQSNSQIMQLENENEQTIIKYLENLLQIENNKIKKQNLN</sequence>
<dbReference type="Proteomes" id="UP000054937">
    <property type="component" value="Unassembled WGS sequence"/>
</dbReference>
<proteinExistence type="inferred from homology"/>
<dbReference type="Gene3D" id="1.10.418.60">
    <property type="entry name" value="Ncd80 complex, Nuf2 subunit"/>
    <property type="match status" value="1"/>
</dbReference>
<keyword evidence="3" id="KW-0158">Chromosome</keyword>
<dbReference type="GO" id="GO:0031262">
    <property type="term" value="C:Ndc80 complex"/>
    <property type="evidence" value="ECO:0007669"/>
    <property type="project" value="InterPro"/>
</dbReference>
<keyword evidence="6 9" id="KW-0175">Coiled coil</keyword>
<dbReference type="Pfam" id="PF03800">
    <property type="entry name" value="Nuf2"/>
    <property type="match status" value="1"/>
</dbReference>
<dbReference type="InterPro" id="IPR005549">
    <property type="entry name" value="Kinetochore_Nuf2_N"/>
</dbReference>
<reference evidence="11 12" key="1">
    <citation type="journal article" date="2015" name="Sci. Rep.">
        <title>Genome of the facultative scuticociliatosis pathogen Pseudocohnilembus persalinus provides insight into its virulence through horizontal gene transfer.</title>
        <authorList>
            <person name="Xiong J."/>
            <person name="Wang G."/>
            <person name="Cheng J."/>
            <person name="Tian M."/>
            <person name="Pan X."/>
            <person name="Warren A."/>
            <person name="Jiang C."/>
            <person name="Yuan D."/>
            <person name="Miao W."/>
        </authorList>
    </citation>
    <scope>NUCLEOTIDE SEQUENCE [LARGE SCALE GENOMIC DNA]</scope>
    <source>
        <strain evidence="11">36N120E</strain>
    </source>
</reference>
<evidence type="ECO:0000256" key="9">
    <source>
        <dbReference type="SAM" id="Coils"/>
    </source>
</evidence>
<accession>A0A0V0QNR1</accession>
<evidence type="ECO:0000313" key="12">
    <source>
        <dbReference type="Proteomes" id="UP000054937"/>
    </source>
</evidence>
<keyword evidence="5" id="KW-0498">Mitosis</keyword>